<dbReference type="Pfam" id="PF01471">
    <property type="entry name" value="PG_binding_1"/>
    <property type="match status" value="1"/>
</dbReference>
<evidence type="ECO:0000256" key="4">
    <source>
        <dbReference type="ARBA" id="ARBA00022960"/>
    </source>
</evidence>
<dbReference type="PROSITE" id="PS52029">
    <property type="entry name" value="LD_TPASE"/>
    <property type="match status" value="1"/>
</dbReference>
<dbReference type="CDD" id="cd16913">
    <property type="entry name" value="YkuD_like"/>
    <property type="match status" value="1"/>
</dbReference>
<dbReference type="Gene3D" id="2.40.440.10">
    <property type="entry name" value="L,D-transpeptidase catalytic domain-like"/>
    <property type="match status" value="1"/>
</dbReference>
<dbReference type="InterPro" id="IPR045380">
    <property type="entry name" value="LD_TPept_scaffold_dom"/>
</dbReference>
<keyword evidence="6 7" id="KW-0961">Cell wall biogenesis/degradation</keyword>
<gene>
    <name evidence="10" type="ORF">E4634_19720</name>
</gene>
<comment type="caution">
    <text evidence="10">The sequence shown here is derived from an EMBL/GenBank/DDBJ whole genome shotgun (WGS) entry which is preliminary data.</text>
</comment>
<dbReference type="GO" id="GO:0071555">
    <property type="term" value="P:cell wall organization"/>
    <property type="evidence" value="ECO:0007669"/>
    <property type="project" value="UniProtKB-UniRule"/>
</dbReference>
<evidence type="ECO:0000256" key="5">
    <source>
        <dbReference type="ARBA" id="ARBA00022984"/>
    </source>
</evidence>
<dbReference type="Proteomes" id="UP000298050">
    <property type="component" value="Unassembled WGS sequence"/>
</dbReference>
<dbReference type="Pfam" id="PF20142">
    <property type="entry name" value="Scaffold"/>
    <property type="match status" value="1"/>
</dbReference>
<dbReference type="GO" id="GO:0009252">
    <property type="term" value="P:peptidoglycan biosynthetic process"/>
    <property type="evidence" value="ECO:0007669"/>
    <property type="project" value="UniProtKB-UniPathway"/>
</dbReference>
<sequence length="531" mass="59084">MLNRIVLTLVLALTLPCTAADLDPGGEAIRRYLEGLDAGDSPMVAGQLLGQPELLARLYRVREHQPLWQPGAPLADEADDMLRAIGESVAHGFIAERYHRSSIEKLMLAEDDSSRLALELLLTDAFLSQALHRGRGAVYPPNLDAEWQVPPAEVDALALLQATAAVHASVSARLDALWPTDPEYARLLRRRAEIAAAGDEVSIQIASGPLLKPGQSSDRVIMLKQRLLGPGEYTPEYDAGLRREVEAFQRSAGLEADGIVGDNTLEMLNATRVSWIERLDANLERWRWLPRETPDVYVRVNIAAFTLRVMQHGQPVLDMNVVVGKPYRRTPVFTELIRYLTINPYWNVPYSIATKDKLPLLKANPAELAANGYEVKWQGSDSFVAVDAVDWSAVTPRGFNHLLRQKPGPMNALGQIKFMLPNPYSVYLHDTPSRELFAKTERSFSSGCIRLQHPLELARWLLANDGNPLSGEVEALVASGESRTLHLKKPVPAFLVYFTAFSLDDGEVIFRRDIYGRDRVLIEALRALQTP</sequence>
<dbReference type="GO" id="GO:0008360">
    <property type="term" value="P:regulation of cell shape"/>
    <property type="evidence" value="ECO:0007669"/>
    <property type="project" value="UniProtKB-UniRule"/>
</dbReference>
<organism evidence="10 11">
    <name type="scientific">Mangrovimicrobium sediminis</name>
    <dbReference type="NCBI Taxonomy" id="2562682"/>
    <lineage>
        <taxon>Bacteria</taxon>
        <taxon>Pseudomonadati</taxon>
        <taxon>Pseudomonadota</taxon>
        <taxon>Gammaproteobacteria</taxon>
        <taxon>Cellvibrionales</taxon>
        <taxon>Halieaceae</taxon>
        <taxon>Mangrovimicrobium</taxon>
    </lineage>
</organism>
<accession>A0A4Z0LV51</accession>
<dbReference type="InterPro" id="IPR038063">
    <property type="entry name" value="Transpep_catalytic_dom"/>
</dbReference>
<dbReference type="SUPFAM" id="SSF47090">
    <property type="entry name" value="PGBD-like"/>
    <property type="match status" value="1"/>
</dbReference>
<evidence type="ECO:0000256" key="8">
    <source>
        <dbReference type="SAM" id="SignalP"/>
    </source>
</evidence>
<proteinExistence type="inferred from homology"/>
<protein>
    <submittedName>
        <fullName evidence="10">Peptidoglycan-binding protein</fullName>
    </submittedName>
</protein>
<evidence type="ECO:0000256" key="3">
    <source>
        <dbReference type="ARBA" id="ARBA00022679"/>
    </source>
</evidence>
<feature type="chain" id="PRO_5021222540" evidence="8">
    <location>
        <begin position="20"/>
        <end position="531"/>
    </location>
</feature>
<keyword evidence="3" id="KW-0808">Transferase</keyword>
<dbReference type="InterPro" id="IPR036366">
    <property type="entry name" value="PGBDSf"/>
</dbReference>
<evidence type="ECO:0000313" key="11">
    <source>
        <dbReference type="Proteomes" id="UP000298050"/>
    </source>
</evidence>
<dbReference type="GO" id="GO:0016740">
    <property type="term" value="F:transferase activity"/>
    <property type="evidence" value="ECO:0007669"/>
    <property type="project" value="UniProtKB-KW"/>
</dbReference>
<dbReference type="PANTHER" id="PTHR41533">
    <property type="entry name" value="L,D-TRANSPEPTIDASE HI_1667-RELATED"/>
    <property type="match status" value="1"/>
</dbReference>
<dbReference type="Gene3D" id="1.10.101.10">
    <property type="entry name" value="PGBD-like superfamily/PGBD"/>
    <property type="match status" value="1"/>
</dbReference>
<dbReference type="Pfam" id="PF03734">
    <property type="entry name" value="YkuD"/>
    <property type="match status" value="1"/>
</dbReference>
<dbReference type="RefSeq" id="WP_135446400.1">
    <property type="nucleotide sequence ID" value="NZ_SRLE01000016.1"/>
</dbReference>
<dbReference type="InterPro" id="IPR005490">
    <property type="entry name" value="LD_TPept_cat_dom"/>
</dbReference>
<evidence type="ECO:0000256" key="2">
    <source>
        <dbReference type="ARBA" id="ARBA00005992"/>
    </source>
</evidence>
<dbReference type="UniPathway" id="UPA00219"/>
<dbReference type="SUPFAM" id="SSF141523">
    <property type="entry name" value="L,D-transpeptidase catalytic domain-like"/>
    <property type="match status" value="1"/>
</dbReference>
<feature type="active site" description="Proton donor/acceptor" evidence="7">
    <location>
        <position position="429"/>
    </location>
</feature>
<dbReference type="AlphaFoldDB" id="A0A4Z0LV51"/>
<keyword evidence="8" id="KW-0732">Signal</keyword>
<dbReference type="InterPro" id="IPR036365">
    <property type="entry name" value="PGBD-like_sf"/>
</dbReference>
<reference evidence="10 11" key="1">
    <citation type="submission" date="2019-04" db="EMBL/GenBank/DDBJ databases">
        <title>Taxonomy of novel Haliea sp. from mangrove soil of West Coast of India.</title>
        <authorList>
            <person name="Verma A."/>
            <person name="Kumar P."/>
            <person name="Krishnamurthi S."/>
        </authorList>
    </citation>
    <scope>NUCLEOTIDE SEQUENCE [LARGE SCALE GENOMIC DNA]</scope>
    <source>
        <strain evidence="10 11">SAOS-164</strain>
    </source>
</reference>
<evidence type="ECO:0000256" key="1">
    <source>
        <dbReference type="ARBA" id="ARBA00004752"/>
    </source>
</evidence>
<dbReference type="InterPro" id="IPR052905">
    <property type="entry name" value="LD-transpeptidase_YkuD-like"/>
</dbReference>
<keyword evidence="4 7" id="KW-0133">Cell shape</keyword>
<keyword evidence="5 7" id="KW-0573">Peptidoglycan synthesis</keyword>
<comment type="pathway">
    <text evidence="1 7">Cell wall biogenesis; peptidoglycan biosynthesis.</text>
</comment>
<evidence type="ECO:0000256" key="6">
    <source>
        <dbReference type="ARBA" id="ARBA00023316"/>
    </source>
</evidence>
<dbReference type="GO" id="GO:0004180">
    <property type="term" value="F:carboxypeptidase activity"/>
    <property type="evidence" value="ECO:0007669"/>
    <property type="project" value="UniProtKB-ARBA"/>
</dbReference>
<evidence type="ECO:0000259" key="9">
    <source>
        <dbReference type="PROSITE" id="PS52029"/>
    </source>
</evidence>
<keyword evidence="11" id="KW-1185">Reference proteome</keyword>
<evidence type="ECO:0000313" key="10">
    <source>
        <dbReference type="EMBL" id="TGD71077.1"/>
    </source>
</evidence>
<feature type="domain" description="L,D-TPase catalytic" evidence="9">
    <location>
        <begin position="296"/>
        <end position="472"/>
    </location>
</feature>
<evidence type="ECO:0000256" key="7">
    <source>
        <dbReference type="PROSITE-ProRule" id="PRU01373"/>
    </source>
</evidence>
<feature type="signal peptide" evidence="8">
    <location>
        <begin position="1"/>
        <end position="19"/>
    </location>
</feature>
<dbReference type="PANTHER" id="PTHR41533:SF2">
    <property type="entry name" value="BLR7131 PROTEIN"/>
    <property type="match status" value="1"/>
</dbReference>
<feature type="active site" description="Nucleophile" evidence="7">
    <location>
        <position position="448"/>
    </location>
</feature>
<name>A0A4Z0LV51_9GAMM</name>
<dbReference type="OrthoDB" id="9778545at2"/>
<dbReference type="InterPro" id="IPR002477">
    <property type="entry name" value="Peptidoglycan-bd-like"/>
</dbReference>
<dbReference type="EMBL" id="SRLE01000016">
    <property type="protein sequence ID" value="TGD71077.1"/>
    <property type="molecule type" value="Genomic_DNA"/>
</dbReference>
<comment type="similarity">
    <text evidence="2">Belongs to the YkuD family.</text>
</comment>